<gene>
    <name evidence="2" type="ORF">SteCoe_7435</name>
</gene>
<organism evidence="2 3">
    <name type="scientific">Stentor coeruleus</name>
    <dbReference type="NCBI Taxonomy" id="5963"/>
    <lineage>
        <taxon>Eukaryota</taxon>
        <taxon>Sar</taxon>
        <taxon>Alveolata</taxon>
        <taxon>Ciliophora</taxon>
        <taxon>Postciliodesmatophora</taxon>
        <taxon>Heterotrichea</taxon>
        <taxon>Heterotrichida</taxon>
        <taxon>Stentoridae</taxon>
        <taxon>Stentor</taxon>
    </lineage>
</organism>
<evidence type="ECO:0008006" key="4">
    <source>
        <dbReference type="Google" id="ProtNLM"/>
    </source>
</evidence>
<proteinExistence type="predicted"/>
<dbReference type="EMBL" id="MPUH01000107">
    <property type="protein sequence ID" value="OMJ90234.1"/>
    <property type="molecule type" value="Genomic_DNA"/>
</dbReference>
<keyword evidence="3" id="KW-1185">Reference proteome</keyword>
<feature type="compositionally biased region" description="Polar residues" evidence="1">
    <location>
        <begin position="122"/>
        <end position="138"/>
    </location>
</feature>
<name>A0A1R2CMI4_9CILI</name>
<protein>
    <recommendedName>
        <fullName evidence="4">EF-hand domain-containing protein</fullName>
    </recommendedName>
</protein>
<sequence length="278" mass="31707">MSDLVDINRLQFQKIFDVHQQKGSIAYTDSLKICSSLKIFPDLLTSQEIRKTFLTLSTNESSVEKLNFLQFESFIKILAKLAFKQCKQTSNDYGLLITHIKEYSQKRYGAVLEIQMPKGRSISKSNLNRSKNTLSTPKNKVKTSFFKPPSEKTLNRTLTSKKSPTKPVVPKIFNTLSLISPALTSLKSQIKTIKTSALTERREGHVSTCSTSPSPNKANLLTRINKAFSDFQISYNKIDTSKIQVKKILQKILIKNQQFNNNSLLKRMAFRIWSLHIL</sequence>
<accession>A0A1R2CMI4</accession>
<feature type="region of interest" description="Disordered" evidence="1">
    <location>
        <begin position="122"/>
        <end position="162"/>
    </location>
</feature>
<reference evidence="2 3" key="1">
    <citation type="submission" date="2016-11" db="EMBL/GenBank/DDBJ databases">
        <title>The macronuclear genome of Stentor coeruleus: a giant cell with tiny introns.</title>
        <authorList>
            <person name="Slabodnick M."/>
            <person name="Ruby J.G."/>
            <person name="Reiff S.B."/>
            <person name="Swart E.C."/>
            <person name="Gosai S."/>
            <person name="Prabakaran S."/>
            <person name="Witkowska E."/>
            <person name="Larue G.E."/>
            <person name="Fisher S."/>
            <person name="Freeman R.M."/>
            <person name="Gunawardena J."/>
            <person name="Chu W."/>
            <person name="Stover N.A."/>
            <person name="Gregory B.D."/>
            <person name="Nowacki M."/>
            <person name="Derisi J."/>
            <person name="Roy S.W."/>
            <person name="Marshall W.F."/>
            <person name="Sood P."/>
        </authorList>
    </citation>
    <scope>NUCLEOTIDE SEQUENCE [LARGE SCALE GENOMIC DNA]</scope>
    <source>
        <strain evidence="2">WM001</strain>
    </source>
</reference>
<evidence type="ECO:0000313" key="2">
    <source>
        <dbReference type="EMBL" id="OMJ90234.1"/>
    </source>
</evidence>
<comment type="caution">
    <text evidence="2">The sequence shown here is derived from an EMBL/GenBank/DDBJ whole genome shotgun (WGS) entry which is preliminary data.</text>
</comment>
<evidence type="ECO:0000256" key="1">
    <source>
        <dbReference type="SAM" id="MobiDB-lite"/>
    </source>
</evidence>
<evidence type="ECO:0000313" key="3">
    <source>
        <dbReference type="Proteomes" id="UP000187209"/>
    </source>
</evidence>
<dbReference type="AlphaFoldDB" id="A0A1R2CMI4"/>
<dbReference type="Proteomes" id="UP000187209">
    <property type="component" value="Unassembled WGS sequence"/>
</dbReference>